<reference evidence="11" key="1">
    <citation type="submission" date="2020-06" db="EMBL/GenBank/DDBJ databases">
        <authorList>
            <person name="Li T."/>
            <person name="Hu X."/>
            <person name="Zhang T."/>
            <person name="Song X."/>
            <person name="Zhang H."/>
            <person name="Dai N."/>
            <person name="Sheng W."/>
            <person name="Hou X."/>
            <person name="Wei L."/>
        </authorList>
    </citation>
    <scope>NUCLEOTIDE SEQUENCE</scope>
    <source>
        <strain evidence="11">G01</strain>
        <tissue evidence="11">Leaf</tissue>
    </source>
</reference>
<evidence type="ECO:0000256" key="9">
    <source>
        <dbReference type="SAM" id="MobiDB-lite"/>
    </source>
</evidence>
<name>A0AAW2NKS1_9LAMI</name>
<evidence type="ECO:0000256" key="1">
    <source>
        <dbReference type="ARBA" id="ARBA00004651"/>
    </source>
</evidence>
<evidence type="ECO:0000256" key="3">
    <source>
        <dbReference type="ARBA" id="ARBA00011489"/>
    </source>
</evidence>
<dbReference type="AlphaFoldDB" id="A0AAW2NKS1"/>
<organism evidence="11">
    <name type="scientific">Sesamum angustifolium</name>
    <dbReference type="NCBI Taxonomy" id="2727405"/>
    <lineage>
        <taxon>Eukaryota</taxon>
        <taxon>Viridiplantae</taxon>
        <taxon>Streptophyta</taxon>
        <taxon>Embryophyta</taxon>
        <taxon>Tracheophyta</taxon>
        <taxon>Spermatophyta</taxon>
        <taxon>Magnoliopsida</taxon>
        <taxon>eudicotyledons</taxon>
        <taxon>Gunneridae</taxon>
        <taxon>Pentapetalae</taxon>
        <taxon>asterids</taxon>
        <taxon>lamiids</taxon>
        <taxon>Lamiales</taxon>
        <taxon>Pedaliaceae</taxon>
        <taxon>Sesamum</taxon>
    </lineage>
</organism>
<dbReference type="EMBL" id="JACGWK010000007">
    <property type="protein sequence ID" value="KAL0343993.1"/>
    <property type="molecule type" value="Genomic_DNA"/>
</dbReference>
<keyword evidence="6 8" id="KW-1133">Transmembrane helix</keyword>
<evidence type="ECO:0000256" key="7">
    <source>
        <dbReference type="ARBA" id="ARBA00023136"/>
    </source>
</evidence>
<comment type="similarity">
    <text evidence="2 8">Belongs to the Casparian strip membrane proteins (CASP) family.</text>
</comment>
<dbReference type="GO" id="GO:0005886">
    <property type="term" value="C:plasma membrane"/>
    <property type="evidence" value="ECO:0007669"/>
    <property type="project" value="UniProtKB-SubCell"/>
</dbReference>
<comment type="subunit">
    <text evidence="3 8">Homodimer and heterodimers.</text>
</comment>
<dbReference type="Pfam" id="PF04535">
    <property type="entry name" value="CASP_dom"/>
    <property type="match status" value="2"/>
</dbReference>
<feature type="transmembrane region" description="Helical" evidence="8">
    <location>
        <begin position="234"/>
        <end position="253"/>
    </location>
</feature>
<keyword evidence="4 8" id="KW-1003">Cell membrane</keyword>
<evidence type="ECO:0000256" key="2">
    <source>
        <dbReference type="ARBA" id="ARBA00007651"/>
    </source>
</evidence>
<comment type="caution">
    <text evidence="8">Lacks conserved residue(s) required for the propagation of feature annotation.</text>
</comment>
<feature type="transmembrane region" description="Helical" evidence="8">
    <location>
        <begin position="377"/>
        <end position="399"/>
    </location>
</feature>
<feature type="compositionally biased region" description="Low complexity" evidence="9">
    <location>
        <begin position="101"/>
        <end position="116"/>
    </location>
</feature>
<evidence type="ECO:0000256" key="4">
    <source>
        <dbReference type="ARBA" id="ARBA00022475"/>
    </source>
</evidence>
<evidence type="ECO:0000259" key="10">
    <source>
        <dbReference type="Pfam" id="PF04535"/>
    </source>
</evidence>
<sequence>MENRNKLQTSPAPDSVSDSSPHHSKRDSGEHISLSPPLGSPGKSPSNCSSSSLHSKQDSGEHISLSPPVGSPGQLPSDSYSSPLHSKRNSGEHISLSPQVGSPGSSFGSHSLSSHHTPVNNSHGSFPEDGKPQSPENKPPPAVVSRDVFKEPMENKVVIEEPMAVVSRAVLEEPKAVANRAVAEEPKAVAPKTDPAGGVVEDRGGDGSGRRRFRPSLSILRRAKREKMVKRAALGFRIFGFLFCLVSFSVMAADRNQGWALDSFDRYKEFRYCMSVNVIGFVYSAAQAFDLSYSLATGNFCRNAPLSLAESFTCVVLVLTGEGHLITGDPTSSEGIVGLTLMIAYLLISASSSATIRIDDWQLNWGKDKFPDMATASISMSFLAFVALASSSLISGYALCTSKTV</sequence>
<evidence type="ECO:0000256" key="8">
    <source>
        <dbReference type="RuleBase" id="RU361233"/>
    </source>
</evidence>
<feature type="region of interest" description="Disordered" evidence="9">
    <location>
        <begin position="186"/>
        <end position="211"/>
    </location>
</feature>
<feature type="domain" description="Casparian strip membrane protein" evidence="10">
    <location>
        <begin position="228"/>
        <end position="307"/>
    </location>
</feature>
<feature type="compositionally biased region" description="Polar residues" evidence="9">
    <location>
        <begin position="74"/>
        <end position="84"/>
    </location>
</feature>
<dbReference type="InterPro" id="IPR006702">
    <property type="entry name" value="CASP_dom"/>
</dbReference>
<evidence type="ECO:0000256" key="6">
    <source>
        <dbReference type="ARBA" id="ARBA00022989"/>
    </source>
</evidence>
<keyword evidence="7 8" id="KW-0472">Membrane</keyword>
<gene>
    <name evidence="11" type="ORF">Sangu_1286700</name>
</gene>
<evidence type="ECO:0000256" key="5">
    <source>
        <dbReference type="ARBA" id="ARBA00022692"/>
    </source>
</evidence>
<feature type="compositionally biased region" description="Low complexity" evidence="9">
    <location>
        <begin position="33"/>
        <end position="54"/>
    </location>
</feature>
<accession>A0AAW2NKS1</accession>
<feature type="transmembrane region" description="Helical" evidence="8">
    <location>
        <begin position="335"/>
        <end position="356"/>
    </location>
</feature>
<evidence type="ECO:0000313" key="11">
    <source>
        <dbReference type="EMBL" id="KAL0343993.1"/>
    </source>
</evidence>
<reference evidence="11" key="2">
    <citation type="journal article" date="2024" name="Plant">
        <title>Genomic evolution and insights into agronomic trait innovations of Sesamum species.</title>
        <authorList>
            <person name="Miao H."/>
            <person name="Wang L."/>
            <person name="Qu L."/>
            <person name="Liu H."/>
            <person name="Sun Y."/>
            <person name="Le M."/>
            <person name="Wang Q."/>
            <person name="Wei S."/>
            <person name="Zheng Y."/>
            <person name="Lin W."/>
            <person name="Duan Y."/>
            <person name="Cao H."/>
            <person name="Xiong S."/>
            <person name="Wang X."/>
            <person name="Wei L."/>
            <person name="Li C."/>
            <person name="Ma Q."/>
            <person name="Ju M."/>
            <person name="Zhao R."/>
            <person name="Li G."/>
            <person name="Mu C."/>
            <person name="Tian Q."/>
            <person name="Mei H."/>
            <person name="Zhang T."/>
            <person name="Gao T."/>
            <person name="Zhang H."/>
        </authorList>
    </citation>
    <scope>NUCLEOTIDE SEQUENCE</scope>
    <source>
        <strain evidence="11">G01</strain>
    </source>
</reference>
<dbReference type="PANTHER" id="PTHR33573">
    <property type="entry name" value="CASP-LIKE PROTEIN 4A4"/>
    <property type="match status" value="1"/>
</dbReference>
<proteinExistence type="inferred from homology"/>
<keyword evidence="5 8" id="KW-0812">Transmembrane</keyword>
<feature type="region of interest" description="Disordered" evidence="9">
    <location>
        <begin position="1"/>
        <end position="144"/>
    </location>
</feature>
<feature type="domain" description="Casparian strip membrane protein" evidence="10">
    <location>
        <begin position="338"/>
        <end position="387"/>
    </location>
</feature>
<comment type="caution">
    <text evidence="11">The sequence shown here is derived from an EMBL/GenBank/DDBJ whole genome shotgun (WGS) entry which is preliminary data.</text>
</comment>
<feature type="compositionally biased region" description="Basic and acidic residues" evidence="9">
    <location>
        <begin position="200"/>
        <end position="209"/>
    </location>
</feature>
<dbReference type="PANTHER" id="PTHR33573:SF38">
    <property type="entry name" value="CASP-LIKE PROTEIN 4A1"/>
    <property type="match status" value="1"/>
</dbReference>
<protein>
    <recommendedName>
        <fullName evidence="8">CASP-like protein</fullName>
    </recommendedName>
</protein>
<comment type="subcellular location">
    <subcellularLocation>
        <location evidence="1 8">Cell membrane</location>
        <topology evidence="1 8">Multi-pass membrane protein</topology>
    </subcellularLocation>
</comment>
<feature type="compositionally biased region" description="Low complexity" evidence="9">
    <location>
        <begin position="10"/>
        <end position="19"/>
    </location>
</feature>